<keyword evidence="2" id="KW-1185">Reference proteome</keyword>
<sequence>MDFVRVYELKKKLDEHGPLDPALAEKLREVYRVEWTYHSNAIEGKYVNLIRNENCS</sequence>
<reference evidence="1 2" key="1">
    <citation type="submission" date="2014-07" db="EMBL/GenBank/DDBJ databases">
        <authorList>
            <person name="Wibberg Daniel"/>
        </authorList>
    </citation>
    <scope>NUCLEOTIDE SEQUENCE [LARGE SCALE GENOMIC DNA]</scope>
</reference>
<protein>
    <submittedName>
        <fullName evidence="1">Uncharacterized protein</fullName>
    </submittedName>
</protein>
<dbReference type="EMBL" id="CCRF01000102">
    <property type="protein sequence ID" value="CEE03201.1"/>
    <property type="molecule type" value="Genomic_DNA"/>
</dbReference>
<dbReference type="AlphaFoldDB" id="A0A090IYN2"/>
<evidence type="ECO:0000313" key="1">
    <source>
        <dbReference type="EMBL" id="CEE03201.1"/>
    </source>
</evidence>
<dbReference type="eggNOG" id="COG3177">
    <property type="taxonomic scope" value="Bacteria"/>
</dbReference>
<gene>
    <name evidence="1" type="ORF">BT1A1_3420</name>
</gene>
<dbReference type="Proteomes" id="UP000040576">
    <property type="component" value="Unassembled WGS sequence"/>
</dbReference>
<evidence type="ECO:0000313" key="2">
    <source>
        <dbReference type="Proteomes" id="UP000040576"/>
    </source>
</evidence>
<accession>A0A090IYN2</accession>
<dbReference type="InterPro" id="IPR036597">
    <property type="entry name" value="Fido-like_dom_sf"/>
</dbReference>
<proteinExistence type="predicted"/>
<name>A0A090IYN2_9BACI</name>
<dbReference type="Gene3D" id="1.10.3290.10">
    <property type="entry name" value="Fido-like domain"/>
    <property type="match status" value="1"/>
</dbReference>
<dbReference type="PATRIC" id="fig|35841.6.peg.100"/>
<organism evidence="1 2">
    <name type="scientific">Caldibacillus thermoamylovorans</name>
    <dbReference type="NCBI Taxonomy" id="35841"/>
    <lineage>
        <taxon>Bacteria</taxon>
        <taxon>Bacillati</taxon>
        <taxon>Bacillota</taxon>
        <taxon>Bacilli</taxon>
        <taxon>Bacillales</taxon>
        <taxon>Bacillaceae</taxon>
        <taxon>Caldibacillus</taxon>
    </lineage>
</organism>